<feature type="transmembrane region" description="Helical" evidence="1">
    <location>
        <begin position="29"/>
        <end position="49"/>
    </location>
</feature>
<keyword evidence="1" id="KW-1133">Transmembrane helix</keyword>
<organism evidence="2 3">
    <name type="scientific">Fasciolopsis buskii</name>
    <dbReference type="NCBI Taxonomy" id="27845"/>
    <lineage>
        <taxon>Eukaryota</taxon>
        <taxon>Metazoa</taxon>
        <taxon>Spiralia</taxon>
        <taxon>Lophotrochozoa</taxon>
        <taxon>Platyhelminthes</taxon>
        <taxon>Trematoda</taxon>
        <taxon>Digenea</taxon>
        <taxon>Plagiorchiida</taxon>
        <taxon>Echinostomata</taxon>
        <taxon>Echinostomatoidea</taxon>
        <taxon>Fasciolidae</taxon>
        <taxon>Fasciolopsis</taxon>
    </lineage>
</organism>
<comment type="caution">
    <text evidence="2">The sequence shown here is derived from an EMBL/GenBank/DDBJ whole genome shotgun (WGS) entry which is preliminary data.</text>
</comment>
<evidence type="ECO:0000313" key="2">
    <source>
        <dbReference type="EMBL" id="KAA0185366.1"/>
    </source>
</evidence>
<reference evidence="2" key="1">
    <citation type="submission" date="2019-05" db="EMBL/GenBank/DDBJ databases">
        <title>Annotation for the trematode Fasciolopsis buski.</title>
        <authorList>
            <person name="Choi Y.-J."/>
        </authorList>
    </citation>
    <scope>NUCLEOTIDE SEQUENCE</scope>
    <source>
        <strain evidence="2">HT</strain>
        <tissue evidence="2">Whole worm</tissue>
    </source>
</reference>
<dbReference type="EMBL" id="LUCM01010527">
    <property type="protein sequence ID" value="KAA0185366.1"/>
    <property type="molecule type" value="Genomic_DNA"/>
</dbReference>
<sequence>MINVSSSNRTESISWLHSIEINTDYRSSLVAMMVLLSLILLFMLILLCLPKSVQDTVIQWITRQTPDQSFNYIDVGLYKTRHSMYRKEVYSLAMQTNRKTKAGTTIISPGSKCLTQQIDTSSNNIIISNNNVINTDDKHNVSIRNNKIGSDRSQATEMISLLSPDGAQANKPFIYHKKPEVLVTLVTNETLPTESEALPTTHCPVDSAASEQPTPWEQFDMFRLNKNLPKSHSLDEMDHCDKSTNLVGGKSRTTRMTNFQSHRLTDLSKNVTSVEKLMDK</sequence>
<keyword evidence="1" id="KW-0812">Transmembrane</keyword>
<keyword evidence="1" id="KW-0472">Membrane</keyword>
<dbReference type="OrthoDB" id="6283210at2759"/>
<evidence type="ECO:0000313" key="3">
    <source>
        <dbReference type="Proteomes" id="UP000728185"/>
    </source>
</evidence>
<accession>A0A8E0VFF4</accession>
<gene>
    <name evidence="2" type="ORF">FBUS_07928</name>
</gene>
<proteinExistence type="predicted"/>
<keyword evidence="3" id="KW-1185">Reference proteome</keyword>
<name>A0A8E0VFF4_9TREM</name>
<dbReference type="AlphaFoldDB" id="A0A8E0VFF4"/>
<evidence type="ECO:0000256" key="1">
    <source>
        <dbReference type="SAM" id="Phobius"/>
    </source>
</evidence>
<protein>
    <submittedName>
        <fullName evidence="2">Uncharacterized protein</fullName>
    </submittedName>
</protein>
<dbReference type="Proteomes" id="UP000728185">
    <property type="component" value="Unassembled WGS sequence"/>
</dbReference>